<name>A0A9Q8L6P9_PASFU</name>
<dbReference type="Proteomes" id="UP000756132">
    <property type="component" value="Chromosome 1"/>
</dbReference>
<feature type="transmembrane region" description="Helical" evidence="2">
    <location>
        <begin position="656"/>
        <end position="679"/>
    </location>
</feature>
<evidence type="ECO:0008006" key="5">
    <source>
        <dbReference type="Google" id="ProtNLM"/>
    </source>
</evidence>
<evidence type="ECO:0000313" key="4">
    <source>
        <dbReference type="Proteomes" id="UP000756132"/>
    </source>
</evidence>
<protein>
    <recommendedName>
        <fullName evidence="5">MARVEL domain-containing protein</fullName>
    </recommendedName>
</protein>
<feature type="compositionally biased region" description="Basic and acidic residues" evidence="1">
    <location>
        <begin position="390"/>
        <end position="402"/>
    </location>
</feature>
<feature type="compositionally biased region" description="Basic and acidic residues" evidence="1">
    <location>
        <begin position="365"/>
        <end position="380"/>
    </location>
</feature>
<proteinExistence type="predicted"/>
<feature type="transmembrane region" description="Helical" evidence="2">
    <location>
        <begin position="608"/>
        <end position="629"/>
    </location>
</feature>
<evidence type="ECO:0000256" key="2">
    <source>
        <dbReference type="SAM" id="Phobius"/>
    </source>
</evidence>
<evidence type="ECO:0000313" key="3">
    <source>
        <dbReference type="EMBL" id="UJO11870.1"/>
    </source>
</evidence>
<accession>A0A9Q8L6P9</accession>
<reference evidence="3" key="1">
    <citation type="submission" date="2021-12" db="EMBL/GenBank/DDBJ databases">
        <authorList>
            <person name="Zaccaron A."/>
            <person name="Stergiopoulos I."/>
        </authorList>
    </citation>
    <scope>NUCLEOTIDE SEQUENCE</scope>
    <source>
        <strain evidence="3">Race5_Kim</strain>
    </source>
</reference>
<sequence length="762" mass="85584">MLDENLPAFFLKPSSTGNTHHRDILLSHHGSDPAPSYALHNADPASPLPAHKNCYAVALFDAYNPEVLFGEVLARPTWTQPSLSAEELRRNGGVPPAPQPILPSEFVIQLYNPDQQIRIEIREGKWGASDSYEFSMPQSTFRTPSGANIDRGQSDPASLAITPKLFFSWRKESKLSKDLTCFMTGSSTDRQTKKKSKRDPDIAVALWRQMRELTLYEPNMQRLELEDPKGLEVVMLLSAIVIKDVYFASRDSLRDVFNISDMPNERKLSGGGRKLSNAQHTVSIVGLPDPLGHHPLPLQQMSGSSNDAARNSLPKLQTAPAHALTAPNVPAADARAQWEIDAETARLRAHAEAEAKEERRRRRDREKTEEAERKRLQRMVEEEEKAARRKQAEVEKETERLRKQYGVQPLPPQAQPVRPNTGNVRQRPVQPLPQRSQVNFASAAQPIRPQRGGNGLYVQNSASSSAVMMSGANGAASSNVPGTKPKPKKSFFGLRSLSDDAEDRKKLNKKGSAMCYSVTMFNPLDRRAKTAPSHYPRVPFHSIRFFQLLSSLIVGGIMSYFIWHLTHDHWQTPWTFIFLTGASLFSIAALSVTILLHCCVGLNPRLNLAANGFLFVLWGLSWCLLTWYMSDTLANMCDIEHWNEQVGIMVCRIYKALFTFTLLGFASTIAAFALDIYVFRQQTRRGVYQLHDLDSKQRPQGSYGASVVNEPRESEAWEAPRVSMGPYMEDARRQQQGYAMPDNQFEYDAGYHGHGVQRTYGV</sequence>
<dbReference type="AlphaFoldDB" id="A0A9Q8L6P9"/>
<gene>
    <name evidence="3" type="ORF">CLAFUR5_01129</name>
</gene>
<dbReference type="OMA" id="KVVFRWK"/>
<feature type="transmembrane region" description="Helical" evidence="2">
    <location>
        <begin position="545"/>
        <end position="563"/>
    </location>
</feature>
<feature type="compositionally biased region" description="Low complexity" evidence="1">
    <location>
        <begin position="289"/>
        <end position="298"/>
    </location>
</feature>
<reference evidence="3" key="2">
    <citation type="journal article" date="2022" name="Microb. Genom.">
        <title>A chromosome-scale genome assembly of the tomato pathogen Cladosporium fulvum reveals a compartmentalized genome architecture and the presence of a dispensable chromosome.</title>
        <authorList>
            <person name="Zaccaron A.Z."/>
            <person name="Chen L.H."/>
            <person name="Samaras A."/>
            <person name="Stergiopoulos I."/>
        </authorList>
    </citation>
    <scope>NUCLEOTIDE SEQUENCE</scope>
    <source>
        <strain evidence="3">Race5_Kim</strain>
    </source>
</reference>
<keyword evidence="2" id="KW-0472">Membrane</keyword>
<evidence type="ECO:0000256" key="1">
    <source>
        <dbReference type="SAM" id="MobiDB-lite"/>
    </source>
</evidence>
<feature type="region of interest" description="Disordered" evidence="1">
    <location>
        <begin position="349"/>
        <end position="428"/>
    </location>
</feature>
<dbReference type="EMBL" id="CP090163">
    <property type="protein sequence ID" value="UJO11870.1"/>
    <property type="molecule type" value="Genomic_DNA"/>
</dbReference>
<keyword evidence="4" id="KW-1185">Reference proteome</keyword>
<keyword evidence="2" id="KW-1133">Transmembrane helix</keyword>
<feature type="compositionally biased region" description="Basic and acidic residues" evidence="1">
    <location>
        <begin position="349"/>
        <end position="358"/>
    </location>
</feature>
<dbReference type="GeneID" id="71981007"/>
<dbReference type="OrthoDB" id="3357341at2759"/>
<feature type="compositionally biased region" description="Polar residues" evidence="1">
    <location>
        <begin position="299"/>
        <end position="309"/>
    </location>
</feature>
<feature type="transmembrane region" description="Helical" evidence="2">
    <location>
        <begin position="575"/>
        <end position="596"/>
    </location>
</feature>
<feature type="region of interest" description="Disordered" evidence="1">
    <location>
        <begin position="289"/>
        <end position="311"/>
    </location>
</feature>
<dbReference type="RefSeq" id="XP_047756236.1">
    <property type="nucleotide sequence ID" value="XM_047900277.1"/>
</dbReference>
<organism evidence="3 4">
    <name type="scientific">Passalora fulva</name>
    <name type="common">Tomato leaf mold</name>
    <name type="synonym">Cladosporium fulvum</name>
    <dbReference type="NCBI Taxonomy" id="5499"/>
    <lineage>
        <taxon>Eukaryota</taxon>
        <taxon>Fungi</taxon>
        <taxon>Dikarya</taxon>
        <taxon>Ascomycota</taxon>
        <taxon>Pezizomycotina</taxon>
        <taxon>Dothideomycetes</taxon>
        <taxon>Dothideomycetidae</taxon>
        <taxon>Mycosphaerellales</taxon>
        <taxon>Mycosphaerellaceae</taxon>
        <taxon>Fulvia</taxon>
    </lineage>
</organism>
<feature type="region of interest" description="Disordered" evidence="1">
    <location>
        <begin position="475"/>
        <end position="495"/>
    </location>
</feature>
<dbReference type="KEGG" id="ffu:CLAFUR5_01129"/>
<keyword evidence="2" id="KW-0812">Transmembrane</keyword>